<dbReference type="EMBL" id="BGZK01000262">
    <property type="protein sequence ID" value="GBP32640.1"/>
    <property type="molecule type" value="Genomic_DNA"/>
</dbReference>
<evidence type="ECO:0000313" key="1">
    <source>
        <dbReference type="EMBL" id="GBP32640.1"/>
    </source>
</evidence>
<organism evidence="1 2">
    <name type="scientific">Eumeta variegata</name>
    <name type="common">Bagworm moth</name>
    <name type="synonym">Eumeta japonica</name>
    <dbReference type="NCBI Taxonomy" id="151549"/>
    <lineage>
        <taxon>Eukaryota</taxon>
        <taxon>Metazoa</taxon>
        <taxon>Ecdysozoa</taxon>
        <taxon>Arthropoda</taxon>
        <taxon>Hexapoda</taxon>
        <taxon>Insecta</taxon>
        <taxon>Pterygota</taxon>
        <taxon>Neoptera</taxon>
        <taxon>Endopterygota</taxon>
        <taxon>Lepidoptera</taxon>
        <taxon>Glossata</taxon>
        <taxon>Ditrysia</taxon>
        <taxon>Tineoidea</taxon>
        <taxon>Psychidae</taxon>
        <taxon>Oiketicinae</taxon>
        <taxon>Eumeta</taxon>
    </lineage>
</organism>
<dbReference type="Proteomes" id="UP000299102">
    <property type="component" value="Unassembled WGS sequence"/>
</dbReference>
<dbReference type="AlphaFoldDB" id="A0A4C1V289"/>
<name>A0A4C1V289_EUMVA</name>
<proteinExistence type="predicted"/>
<keyword evidence="2" id="KW-1185">Reference proteome</keyword>
<protein>
    <submittedName>
        <fullName evidence="1">Uncharacterized protein</fullName>
    </submittedName>
</protein>
<gene>
    <name evidence="1" type="ORF">EVAR_26001_1</name>
</gene>
<comment type="caution">
    <text evidence="1">The sequence shown here is derived from an EMBL/GenBank/DDBJ whole genome shotgun (WGS) entry which is preliminary data.</text>
</comment>
<evidence type="ECO:0000313" key="2">
    <source>
        <dbReference type="Proteomes" id="UP000299102"/>
    </source>
</evidence>
<reference evidence="1 2" key="1">
    <citation type="journal article" date="2019" name="Commun. Biol.">
        <title>The bagworm genome reveals a unique fibroin gene that provides high tensile strength.</title>
        <authorList>
            <person name="Kono N."/>
            <person name="Nakamura H."/>
            <person name="Ohtoshi R."/>
            <person name="Tomita M."/>
            <person name="Numata K."/>
            <person name="Arakawa K."/>
        </authorList>
    </citation>
    <scope>NUCLEOTIDE SEQUENCE [LARGE SCALE GENOMIC DNA]</scope>
</reference>
<sequence>MFVPALVRVHVKWRLSQFTALGADPRLGTDFDSVSIRVLDPDSDSRTDSFPVKLFEGNSHAWIPNATYRHATQMPPHTLQPSVIIRTHLVHPAP</sequence>
<accession>A0A4C1V289</accession>